<dbReference type="InterPro" id="IPR036390">
    <property type="entry name" value="WH_DNA-bd_sf"/>
</dbReference>
<dbReference type="SUPFAM" id="SSF54909">
    <property type="entry name" value="Dimeric alpha+beta barrel"/>
    <property type="match status" value="1"/>
</dbReference>
<proteinExistence type="predicted"/>
<evidence type="ECO:0000256" key="1">
    <source>
        <dbReference type="ARBA" id="ARBA00023015"/>
    </source>
</evidence>
<dbReference type="Proteomes" id="UP000033664">
    <property type="component" value="Unassembled WGS sequence"/>
</dbReference>
<feature type="domain" description="HTH asnC-type" evidence="4">
    <location>
        <begin position="12"/>
        <end position="73"/>
    </location>
</feature>
<dbReference type="RefSeq" id="WP_045979413.1">
    <property type="nucleotide sequence ID" value="NZ_CP023396.1"/>
</dbReference>
<organism evidence="5 6">
    <name type="scientific">Pseudoalteromonas ruthenica</name>
    <dbReference type="NCBI Taxonomy" id="151081"/>
    <lineage>
        <taxon>Bacteria</taxon>
        <taxon>Pseudomonadati</taxon>
        <taxon>Pseudomonadota</taxon>
        <taxon>Gammaproteobacteria</taxon>
        <taxon>Alteromonadales</taxon>
        <taxon>Pseudoalteromonadaceae</taxon>
        <taxon>Pseudoalteromonas</taxon>
    </lineage>
</organism>
<dbReference type="InterPro" id="IPR019887">
    <property type="entry name" value="Tscrpt_reg_AsnC/Lrp_C"/>
</dbReference>
<dbReference type="OrthoDB" id="166264at2"/>
<keyword evidence="6" id="KW-1185">Reference proteome</keyword>
<sequence>MINSDNHSKIKIDAKDLQLLALLQDNGRMSVSELAQRVNLSDTPCIRRITKLQQAGYIRGYHARLNAQQLGFHVTVYALIKLQQNSAQAADNFESQVDGFLAVQECAVITGEYDYLLKIIAKDLGDYEHFVKHTLGGLAEIAAIDSTVVLKQRFSRWQLPL</sequence>
<dbReference type="PATRIC" id="fig|151081.8.peg.1934"/>
<evidence type="ECO:0000313" key="5">
    <source>
        <dbReference type="EMBL" id="KJY99292.1"/>
    </source>
</evidence>
<dbReference type="GeneID" id="58228916"/>
<evidence type="ECO:0000256" key="2">
    <source>
        <dbReference type="ARBA" id="ARBA00023125"/>
    </source>
</evidence>
<dbReference type="PANTHER" id="PTHR30154">
    <property type="entry name" value="LEUCINE-RESPONSIVE REGULATORY PROTEIN"/>
    <property type="match status" value="1"/>
</dbReference>
<protein>
    <submittedName>
        <fullName evidence="5">Transcriptional regulator</fullName>
    </submittedName>
</protein>
<evidence type="ECO:0000256" key="3">
    <source>
        <dbReference type="ARBA" id="ARBA00023163"/>
    </source>
</evidence>
<dbReference type="InterPro" id="IPR011008">
    <property type="entry name" value="Dimeric_a/b-barrel"/>
</dbReference>
<keyword evidence="1" id="KW-0805">Transcription regulation</keyword>
<dbReference type="PRINTS" id="PR00033">
    <property type="entry name" value="HTHASNC"/>
</dbReference>
<dbReference type="InterPro" id="IPR011991">
    <property type="entry name" value="ArsR-like_HTH"/>
</dbReference>
<name>A0A0F4PQC4_9GAMM</name>
<gene>
    <name evidence="5" type="ORF">TW72_10475</name>
</gene>
<dbReference type="GO" id="GO:0043200">
    <property type="term" value="P:response to amino acid"/>
    <property type="evidence" value="ECO:0007669"/>
    <property type="project" value="TreeGrafter"/>
</dbReference>
<dbReference type="Gene3D" id="3.30.70.920">
    <property type="match status" value="1"/>
</dbReference>
<dbReference type="CDD" id="cd00090">
    <property type="entry name" value="HTH_ARSR"/>
    <property type="match status" value="1"/>
</dbReference>
<dbReference type="PROSITE" id="PS00519">
    <property type="entry name" value="HTH_ASNC_1"/>
    <property type="match status" value="1"/>
</dbReference>
<dbReference type="Pfam" id="PF01037">
    <property type="entry name" value="AsnC_trans_reg"/>
    <property type="match status" value="1"/>
</dbReference>
<dbReference type="InterPro" id="IPR019885">
    <property type="entry name" value="Tscrpt_reg_HTH_AsnC-type_CS"/>
</dbReference>
<dbReference type="eggNOG" id="COG1522">
    <property type="taxonomic scope" value="Bacteria"/>
</dbReference>
<dbReference type="GO" id="GO:0005829">
    <property type="term" value="C:cytosol"/>
    <property type="evidence" value="ECO:0007669"/>
    <property type="project" value="TreeGrafter"/>
</dbReference>
<dbReference type="InterPro" id="IPR019888">
    <property type="entry name" value="Tscrpt_reg_AsnC-like"/>
</dbReference>
<comment type="caution">
    <text evidence="5">The sequence shown here is derived from an EMBL/GenBank/DDBJ whole genome shotgun (WGS) entry which is preliminary data.</text>
</comment>
<dbReference type="EMBL" id="JXXZ01000008">
    <property type="protein sequence ID" value="KJY99292.1"/>
    <property type="molecule type" value="Genomic_DNA"/>
</dbReference>
<dbReference type="Gene3D" id="1.10.10.10">
    <property type="entry name" value="Winged helix-like DNA-binding domain superfamily/Winged helix DNA-binding domain"/>
    <property type="match status" value="1"/>
</dbReference>
<keyword evidence="2" id="KW-0238">DNA-binding</keyword>
<dbReference type="InterPro" id="IPR036388">
    <property type="entry name" value="WH-like_DNA-bd_sf"/>
</dbReference>
<dbReference type="PANTHER" id="PTHR30154:SF34">
    <property type="entry name" value="TRANSCRIPTIONAL REGULATOR AZLB"/>
    <property type="match status" value="1"/>
</dbReference>
<dbReference type="AlphaFoldDB" id="A0A0F4PQC4"/>
<keyword evidence="3" id="KW-0804">Transcription</keyword>
<dbReference type="InterPro" id="IPR000485">
    <property type="entry name" value="AsnC-type_HTH_dom"/>
</dbReference>
<evidence type="ECO:0000259" key="4">
    <source>
        <dbReference type="PROSITE" id="PS50956"/>
    </source>
</evidence>
<accession>A0A0F4PQC4</accession>
<dbReference type="SUPFAM" id="SSF46785">
    <property type="entry name" value="Winged helix' DNA-binding domain"/>
    <property type="match status" value="1"/>
</dbReference>
<dbReference type="GO" id="GO:0043565">
    <property type="term" value="F:sequence-specific DNA binding"/>
    <property type="evidence" value="ECO:0007669"/>
    <property type="project" value="InterPro"/>
</dbReference>
<evidence type="ECO:0000313" key="6">
    <source>
        <dbReference type="Proteomes" id="UP000033664"/>
    </source>
</evidence>
<dbReference type="GO" id="GO:0006355">
    <property type="term" value="P:regulation of DNA-templated transcription"/>
    <property type="evidence" value="ECO:0007669"/>
    <property type="project" value="UniProtKB-ARBA"/>
</dbReference>
<dbReference type="SMART" id="SM00344">
    <property type="entry name" value="HTH_ASNC"/>
    <property type="match status" value="1"/>
</dbReference>
<reference evidence="5 6" key="1">
    <citation type="journal article" date="2015" name="BMC Genomics">
        <title>Genome mining reveals unlocked bioactive potential of marine Gram-negative bacteria.</title>
        <authorList>
            <person name="Machado H."/>
            <person name="Sonnenschein E.C."/>
            <person name="Melchiorsen J."/>
            <person name="Gram L."/>
        </authorList>
    </citation>
    <scope>NUCLEOTIDE SEQUENCE [LARGE SCALE GENOMIC DNA]</scope>
    <source>
        <strain evidence="5 6">S3137</strain>
    </source>
</reference>
<dbReference type="Pfam" id="PF13412">
    <property type="entry name" value="HTH_24"/>
    <property type="match status" value="1"/>
</dbReference>
<dbReference type="PROSITE" id="PS50956">
    <property type="entry name" value="HTH_ASNC_2"/>
    <property type="match status" value="1"/>
</dbReference>